<sequence>MSRKLLETDGAEWVRKGIISAEQQAQLLELYPPEKPTIGLLPLLGSLLIALSALSLVAANWQDLPELVRLGLLLGSLTSAYVAAEYFLRRQYESLGLGLVGLGLLLFGASIILTSQMYQLIGYDLTGLLAWAVVGILLTWLYSSRFLFLLTVIIGGIVQGYNTGQLGVFSYFTAALTAGGLGYYWWRRPDSVLGGVLATGLLWQTALLINHLHVKITWFFIPAMLVYTAGDWQADRPAARALQGPPLVAAFLFTLGLALFGEADAYADRLRPPLLAYLAALGAVLALSLWGKKLRGRLSGATDWLLLLPGFYLPGGLPLTVGTVVVLYAYSGAVLARAHQEQNQDRVTLGTVLFILTTAVAYFKLTWGFMDKSLFFLLGGILLFGLSWLLRRRATQTFAAKNANQAF</sequence>
<name>A0A939F0K0_9BACT</name>
<evidence type="ECO:0000256" key="1">
    <source>
        <dbReference type="SAM" id="Phobius"/>
    </source>
</evidence>
<organism evidence="3 4">
    <name type="scientific">Hymenobacter telluris</name>
    <dbReference type="NCBI Taxonomy" id="2816474"/>
    <lineage>
        <taxon>Bacteria</taxon>
        <taxon>Pseudomonadati</taxon>
        <taxon>Bacteroidota</taxon>
        <taxon>Cytophagia</taxon>
        <taxon>Cytophagales</taxon>
        <taxon>Hymenobacteraceae</taxon>
        <taxon>Hymenobacter</taxon>
    </lineage>
</organism>
<feature type="transmembrane region" description="Helical" evidence="1">
    <location>
        <begin position="274"/>
        <end position="291"/>
    </location>
</feature>
<protein>
    <submittedName>
        <fullName evidence="3">DUF2157 domain-containing protein</fullName>
    </submittedName>
</protein>
<feature type="transmembrane region" description="Helical" evidence="1">
    <location>
        <begin position="216"/>
        <end position="234"/>
    </location>
</feature>
<dbReference type="AlphaFoldDB" id="A0A939F0K0"/>
<dbReference type="RefSeq" id="WP_206986450.1">
    <property type="nucleotide sequence ID" value="NZ_JAFLQZ010000020.1"/>
</dbReference>
<feature type="transmembrane region" description="Helical" evidence="1">
    <location>
        <begin position="95"/>
        <end position="116"/>
    </location>
</feature>
<keyword evidence="1" id="KW-0472">Membrane</keyword>
<keyword evidence="1" id="KW-1133">Transmembrane helix</keyword>
<dbReference type="EMBL" id="JAFLQZ010000020">
    <property type="protein sequence ID" value="MBO0360531.1"/>
    <property type="molecule type" value="Genomic_DNA"/>
</dbReference>
<reference evidence="3" key="1">
    <citation type="submission" date="2021-03" db="EMBL/GenBank/DDBJ databases">
        <authorList>
            <person name="Kim M.K."/>
        </authorList>
    </citation>
    <scope>NUCLEOTIDE SEQUENCE</scope>
    <source>
        <strain evidence="3">BT186</strain>
    </source>
</reference>
<evidence type="ECO:0000313" key="3">
    <source>
        <dbReference type="EMBL" id="MBO0360531.1"/>
    </source>
</evidence>
<feature type="transmembrane region" description="Helical" evidence="1">
    <location>
        <begin position="166"/>
        <end position="186"/>
    </location>
</feature>
<dbReference type="Pfam" id="PF09925">
    <property type="entry name" value="DUF2157"/>
    <property type="match status" value="1"/>
</dbReference>
<proteinExistence type="predicted"/>
<feature type="transmembrane region" description="Helical" evidence="1">
    <location>
        <begin position="128"/>
        <end position="154"/>
    </location>
</feature>
<comment type="caution">
    <text evidence="3">The sequence shown here is derived from an EMBL/GenBank/DDBJ whole genome shotgun (WGS) entry which is preliminary data.</text>
</comment>
<feature type="transmembrane region" description="Helical" evidence="1">
    <location>
        <begin position="246"/>
        <end position="267"/>
    </location>
</feature>
<keyword evidence="4" id="KW-1185">Reference proteome</keyword>
<gene>
    <name evidence="3" type="ORF">J0X19_21395</name>
</gene>
<feature type="transmembrane region" description="Helical" evidence="1">
    <location>
        <begin position="347"/>
        <end position="367"/>
    </location>
</feature>
<feature type="transmembrane region" description="Helical" evidence="1">
    <location>
        <begin position="67"/>
        <end position="88"/>
    </location>
</feature>
<dbReference type="Proteomes" id="UP000664144">
    <property type="component" value="Unassembled WGS sequence"/>
</dbReference>
<evidence type="ECO:0000313" key="4">
    <source>
        <dbReference type="Proteomes" id="UP000664144"/>
    </source>
</evidence>
<dbReference type="InterPro" id="IPR018677">
    <property type="entry name" value="DUF2157"/>
</dbReference>
<keyword evidence="1" id="KW-0812">Transmembrane</keyword>
<feature type="domain" description="DUF2157" evidence="2">
    <location>
        <begin position="12"/>
        <end position="147"/>
    </location>
</feature>
<feature type="transmembrane region" description="Helical" evidence="1">
    <location>
        <begin position="373"/>
        <end position="390"/>
    </location>
</feature>
<feature type="transmembrane region" description="Helical" evidence="1">
    <location>
        <begin position="311"/>
        <end position="335"/>
    </location>
</feature>
<accession>A0A939F0K0</accession>
<evidence type="ECO:0000259" key="2">
    <source>
        <dbReference type="Pfam" id="PF09925"/>
    </source>
</evidence>
<feature type="transmembrane region" description="Helical" evidence="1">
    <location>
        <begin position="40"/>
        <end position="61"/>
    </location>
</feature>